<dbReference type="GO" id="GO:0046872">
    <property type="term" value="F:metal ion binding"/>
    <property type="evidence" value="ECO:0007669"/>
    <property type="project" value="UniProtKB-KW"/>
</dbReference>
<dbReference type="PANTHER" id="PTHR23407">
    <property type="entry name" value="ATPASE INHIBITOR/5-FORMYLTETRAHYDROFOLATE CYCLO-LIGASE"/>
    <property type="match status" value="1"/>
</dbReference>
<dbReference type="EMBL" id="CP053015">
    <property type="protein sequence ID" value="QJQ32890.1"/>
    <property type="molecule type" value="Genomic_DNA"/>
</dbReference>
<keyword evidence="6" id="KW-0436">Ligase</keyword>
<gene>
    <name evidence="6" type="ORF">GV829_10920</name>
</gene>
<dbReference type="Proteomes" id="UP000503018">
    <property type="component" value="Chromosome"/>
</dbReference>
<evidence type="ECO:0000256" key="5">
    <source>
        <dbReference type="RuleBase" id="RU361279"/>
    </source>
</evidence>
<feature type="binding site" evidence="4">
    <location>
        <begin position="7"/>
        <end position="11"/>
    </location>
    <ligand>
        <name>ATP</name>
        <dbReference type="ChEBI" id="CHEBI:30616"/>
    </ligand>
</feature>
<keyword evidence="5" id="KW-0460">Magnesium</keyword>
<dbReference type="GO" id="GO:0035999">
    <property type="term" value="P:tetrahydrofolate interconversion"/>
    <property type="evidence" value="ECO:0007669"/>
    <property type="project" value="TreeGrafter"/>
</dbReference>
<feature type="binding site" evidence="4">
    <location>
        <begin position="130"/>
        <end position="138"/>
    </location>
    <ligand>
        <name>ATP</name>
        <dbReference type="ChEBI" id="CHEBI:30616"/>
    </ligand>
</feature>
<dbReference type="Gene3D" id="3.40.50.10420">
    <property type="entry name" value="NagB/RpiA/CoA transferase-like"/>
    <property type="match status" value="1"/>
</dbReference>
<accession>A0A6M4AWY4</accession>
<keyword evidence="5" id="KW-0479">Metal-binding</keyword>
<dbReference type="InterPro" id="IPR037171">
    <property type="entry name" value="NagB/RpiA_transferase-like"/>
</dbReference>
<evidence type="ECO:0000256" key="4">
    <source>
        <dbReference type="PIRSR" id="PIRSR006806-1"/>
    </source>
</evidence>
<keyword evidence="2 4" id="KW-0547">Nucleotide-binding</keyword>
<organism evidence="6 7">
    <name type="scientific">Sphingomonas lacunae</name>
    <dbReference type="NCBI Taxonomy" id="2698828"/>
    <lineage>
        <taxon>Bacteria</taxon>
        <taxon>Pseudomonadati</taxon>
        <taxon>Pseudomonadota</taxon>
        <taxon>Alphaproteobacteria</taxon>
        <taxon>Sphingomonadales</taxon>
        <taxon>Sphingomonadaceae</taxon>
        <taxon>Sphingomonas</taxon>
    </lineage>
</organism>
<dbReference type="GO" id="GO:0009396">
    <property type="term" value="P:folic acid-containing compound biosynthetic process"/>
    <property type="evidence" value="ECO:0007669"/>
    <property type="project" value="TreeGrafter"/>
</dbReference>
<sequence length="197" mass="22024">MNQLTDKQAIRQIIRQRRRDFFGARAGKQWSLPEDRFGQMLDRGTILASYFPHGSEADPEPVVRMALGALATIAYPRVDADGLMRFYTFGPSRSLCRDTANMLAPGKDAWLSRPDVILLPLVAFDRTGTRLGQGGGHYDRAIAALGQLPAPEHTAIARPPIVRIGIAWSVQEHPPLPRDPWDIPLDHIITEQEWITP</sequence>
<dbReference type="SUPFAM" id="SSF100950">
    <property type="entry name" value="NagB/RpiA/CoA transferase-like"/>
    <property type="match status" value="1"/>
</dbReference>
<evidence type="ECO:0000313" key="7">
    <source>
        <dbReference type="Proteomes" id="UP000503018"/>
    </source>
</evidence>
<comment type="cofactor">
    <cofactor evidence="5">
        <name>Mg(2+)</name>
        <dbReference type="ChEBI" id="CHEBI:18420"/>
    </cofactor>
</comment>
<dbReference type="InterPro" id="IPR024185">
    <property type="entry name" value="FTHF_cligase-like_sf"/>
</dbReference>
<proteinExistence type="inferred from homology"/>
<dbReference type="AlphaFoldDB" id="A0A6M4AWY4"/>
<evidence type="ECO:0000256" key="2">
    <source>
        <dbReference type="ARBA" id="ARBA00022741"/>
    </source>
</evidence>
<feature type="binding site" evidence="4">
    <location>
        <position position="56"/>
    </location>
    <ligand>
        <name>substrate</name>
    </ligand>
</feature>
<dbReference type="InterPro" id="IPR002698">
    <property type="entry name" value="FTHF_cligase"/>
</dbReference>
<evidence type="ECO:0000313" key="6">
    <source>
        <dbReference type="EMBL" id="QJQ32890.1"/>
    </source>
</evidence>
<name>A0A6M4AWY4_9SPHN</name>
<evidence type="ECO:0000256" key="1">
    <source>
        <dbReference type="ARBA" id="ARBA00010638"/>
    </source>
</evidence>
<dbReference type="GO" id="GO:0030272">
    <property type="term" value="F:5-formyltetrahydrofolate cyclo-ligase activity"/>
    <property type="evidence" value="ECO:0007669"/>
    <property type="project" value="UniProtKB-EC"/>
</dbReference>
<protein>
    <recommendedName>
        <fullName evidence="5">5-formyltetrahydrofolate cyclo-ligase</fullName>
        <ecNumber evidence="5">6.3.3.2</ecNumber>
    </recommendedName>
</protein>
<reference evidence="6 7" key="1">
    <citation type="submission" date="2020-01" db="EMBL/GenBank/DDBJ databases">
        <title>Sphingomonas sp. strain CSW-10.</title>
        <authorList>
            <person name="Chen W.-M."/>
        </authorList>
    </citation>
    <scope>NUCLEOTIDE SEQUENCE [LARGE SCALE GENOMIC DNA]</scope>
    <source>
        <strain evidence="6 7">CSW-10</strain>
    </source>
</reference>
<evidence type="ECO:0000256" key="3">
    <source>
        <dbReference type="ARBA" id="ARBA00022840"/>
    </source>
</evidence>
<dbReference type="EC" id="6.3.3.2" evidence="5"/>
<dbReference type="KEGG" id="slan:GV829_10920"/>
<dbReference type="Pfam" id="PF01812">
    <property type="entry name" value="5-FTHF_cyc-lig"/>
    <property type="match status" value="1"/>
</dbReference>
<keyword evidence="3 4" id="KW-0067">ATP-binding</keyword>
<comment type="similarity">
    <text evidence="1 5">Belongs to the 5-formyltetrahydrofolate cyclo-ligase family.</text>
</comment>
<dbReference type="GO" id="GO:0005524">
    <property type="term" value="F:ATP binding"/>
    <property type="evidence" value="ECO:0007669"/>
    <property type="project" value="UniProtKB-KW"/>
</dbReference>
<comment type="catalytic activity">
    <reaction evidence="5">
        <text>(6S)-5-formyl-5,6,7,8-tetrahydrofolate + ATP = (6R)-5,10-methenyltetrahydrofolate + ADP + phosphate</text>
        <dbReference type="Rhea" id="RHEA:10488"/>
        <dbReference type="ChEBI" id="CHEBI:30616"/>
        <dbReference type="ChEBI" id="CHEBI:43474"/>
        <dbReference type="ChEBI" id="CHEBI:57455"/>
        <dbReference type="ChEBI" id="CHEBI:57457"/>
        <dbReference type="ChEBI" id="CHEBI:456216"/>
        <dbReference type="EC" id="6.3.3.2"/>
    </reaction>
</comment>
<dbReference type="PIRSF" id="PIRSF006806">
    <property type="entry name" value="FTHF_cligase"/>
    <property type="match status" value="1"/>
</dbReference>
<dbReference type="PANTHER" id="PTHR23407:SF1">
    <property type="entry name" value="5-FORMYLTETRAHYDROFOLATE CYCLO-LIGASE"/>
    <property type="match status" value="1"/>
</dbReference>
<dbReference type="RefSeq" id="WP_169946605.1">
    <property type="nucleotide sequence ID" value="NZ_CP053015.1"/>
</dbReference>
<dbReference type="NCBIfam" id="TIGR02727">
    <property type="entry name" value="MTHFS_bact"/>
    <property type="match status" value="1"/>
</dbReference>
<keyword evidence="7" id="KW-1185">Reference proteome</keyword>